<evidence type="ECO:0000256" key="4">
    <source>
        <dbReference type="ARBA" id="ARBA00022737"/>
    </source>
</evidence>
<feature type="compositionally biased region" description="Low complexity" evidence="7">
    <location>
        <begin position="773"/>
        <end position="788"/>
    </location>
</feature>
<feature type="compositionally biased region" description="Low complexity" evidence="7">
    <location>
        <begin position="840"/>
        <end position="851"/>
    </location>
</feature>
<accession>A0A914WW21</accession>
<dbReference type="InterPro" id="IPR015943">
    <property type="entry name" value="WD40/YVTN_repeat-like_dom_sf"/>
</dbReference>
<evidence type="ECO:0000256" key="1">
    <source>
        <dbReference type="ARBA" id="ARBA00004123"/>
    </source>
</evidence>
<dbReference type="InterPro" id="IPR036322">
    <property type="entry name" value="WD40_repeat_dom_sf"/>
</dbReference>
<dbReference type="GO" id="GO:0031124">
    <property type="term" value="P:mRNA 3'-end processing"/>
    <property type="evidence" value="ECO:0007669"/>
    <property type="project" value="InterPro"/>
</dbReference>
<feature type="compositionally biased region" description="Pro residues" evidence="7">
    <location>
        <begin position="618"/>
        <end position="630"/>
    </location>
</feature>
<evidence type="ECO:0000256" key="5">
    <source>
        <dbReference type="ARBA" id="ARBA00023242"/>
    </source>
</evidence>
<evidence type="ECO:0000256" key="3">
    <source>
        <dbReference type="ARBA" id="ARBA00022664"/>
    </source>
</evidence>
<dbReference type="SMART" id="SM00320">
    <property type="entry name" value="WD40"/>
    <property type="match status" value="7"/>
</dbReference>
<dbReference type="FunFam" id="2.130.10.10:FF:000085">
    <property type="entry name" value="WD repeat domain 33"/>
    <property type="match status" value="1"/>
</dbReference>
<feature type="repeat" description="WD" evidence="6">
    <location>
        <begin position="390"/>
        <end position="422"/>
    </location>
</feature>
<feature type="repeat" description="WD" evidence="6">
    <location>
        <begin position="304"/>
        <end position="345"/>
    </location>
</feature>
<feature type="region of interest" description="Disordered" evidence="7">
    <location>
        <begin position="518"/>
        <end position="893"/>
    </location>
</feature>
<feature type="repeat" description="WD" evidence="6">
    <location>
        <begin position="176"/>
        <end position="208"/>
    </location>
</feature>
<feature type="region of interest" description="Disordered" evidence="7">
    <location>
        <begin position="463"/>
        <end position="485"/>
    </location>
</feature>
<name>A0A914WW21_9BILA</name>
<evidence type="ECO:0000313" key="9">
    <source>
        <dbReference type="WBParaSite" id="PSAMB.scaffold5060size12765.g25795.t1"/>
    </source>
</evidence>
<keyword evidence="8" id="KW-1185">Reference proteome</keyword>
<keyword evidence="4" id="KW-0677">Repeat</keyword>
<feature type="compositionally biased region" description="Basic and acidic residues" evidence="7">
    <location>
        <begin position="568"/>
        <end position="581"/>
    </location>
</feature>
<organism evidence="8 9">
    <name type="scientific">Plectus sambesii</name>
    <dbReference type="NCBI Taxonomy" id="2011161"/>
    <lineage>
        <taxon>Eukaryota</taxon>
        <taxon>Metazoa</taxon>
        <taxon>Ecdysozoa</taxon>
        <taxon>Nematoda</taxon>
        <taxon>Chromadorea</taxon>
        <taxon>Plectida</taxon>
        <taxon>Plectina</taxon>
        <taxon>Plectoidea</taxon>
        <taxon>Plectidae</taxon>
        <taxon>Plectus</taxon>
    </lineage>
</organism>
<feature type="compositionally biased region" description="Low complexity" evidence="7">
    <location>
        <begin position="631"/>
        <end position="657"/>
    </location>
</feature>
<dbReference type="PANTHER" id="PTHR22836">
    <property type="entry name" value="WD40 REPEAT PROTEIN"/>
    <property type="match status" value="1"/>
</dbReference>
<dbReference type="SUPFAM" id="SSF50978">
    <property type="entry name" value="WD40 repeat-like"/>
    <property type="match status" value="1"/>
</dbReference>
<dbReference type="GO" id="GO:0005847">
    <property type="term" value="C:mRNA cleavage and polyadenylation specificity factor complex"/>
    <property type="evidence" value="ECO:0007669"/>
    <property type="project" value="TreeGrafter"/>
</dbReference>
<dbReference type="PANTHER" id="PTHR22836:SF0">
    <property type="entry name" value="PRE-MRNA 3' END PROCESSING PROTEIN WDR33"/>
    <property type="match status" value="1"/>
</dbReference>
<dbReference type="Proteomes" id="UP000887566">
    <property type="component" value="Unplaced"/>
</dbReference>
<evidence type="ECO:0000256" key="2">
    <source>
        <dbReference type="ARBA" id="ARBA00022574"/>
    </source>
</evidence>
<sequence length="893" mass="97017">MAMAAPPLRFPAPSAMGPSGANGIGGIAGPSNPAQLFQPYYLRPAYRFKSNTPRDDVEGGPGRRLRKNVANVRRHIDYVATVLNHIEDRMWQRTYRDRRAVQVDGLYQNAILPPASTTDTPVDCILTKFVRAAMNKVKCPIYSICWTPEGKRLITGASTGEFTLWNGTAFNFETILQAHDTAIRALRWSHNDQWLVSADHDGFVKYWQPNMNNVHMYQAHKNEAIRCISFAPTDVKLATASDDGTARVWDFARCSEERILRGHGSDVRTVDWHPQKGLIVTGSRDSQQPVKIWDPKTGSCLATLHDHKNSVMAVQWNKNGNWLLTGSRDHLIKMYDIRMMREVRSFRGHKKEVTSLAWHPIHEGLFVSGGGDGSLAYWLVNNEKEVGLLEHAHDQAVWTLEWHPLGHILASGSNDNNTKFWSRNKPGDTQDDIFGLASFSNTSNAVLNTAPVPVVASAAVDTDKDNAGEEDGSKTSAEPNVPVIPGMGLDDDIYQEMNRDVVSGSHVIPGLGGGPLLFPDDPNARSQQANIGAKRTLIKQPPPKRAQRQFERMWNVAKPGGGDELDDDFHSADHPGPDAFHRPKASLLGPPPPTSMLGPPSIQQTSPNGQPVGGGQGYPPPSLPGGPPPIQSQQQQQHWPPQAPPSSSGQQQQSFLPPMLPMPPLGPMWQLGGGPLPPSAAGGLPQPPIHGDIDYRMADRMGGPGYSADGQLPSSADVDLRSSLPMGESESWRTMPNDRDRDLHSPPPGGAGGSRDPRLRQARDPRERDFYQGASAGPAHPAPGNNPNQIPLGSGAGSDIMANAQGSRDPRRRAAPRDTPSGSDYDMENGGGGGGGPKRGWQQHGNYDQQQDGGGGGGGQSRYDYDDRKRPRGRGGRGGGGRRGRGRGNDHRK</sequence>
<feature type="repeat" description="WD" evidence="6">
    <location>
        <begin position="260"/>
        <end position="286"/>
    </location>
</feature>
<feature type="repeat" description="WD" evidence="6">
    <location>
        <begin position="346"/>
        <end position="388"/>
    </location>
</feature>
<evidence type="ECO:0000256" key="6">
    <source>
        <dbReference type="PROSITE-ProRule" id="PRU00221"/>
    </source>
</evidence>
<dbReference type="InterPro" id="IPR045245">
    <property type="entry name" value="Pfs2-like"/>
</dbReference>
<dbReference type="WBParaSite" id="PSAMB.scaffold5060size12765.g25795.t1">
    <property type="protein sequence ID" value="PSAMB.scaffold5060size12765.g25795.t1"/>
    <property type="gene ID" value="PSAMB.scaffold5060size12765.g25795"/>
</dbReference>
<proteinExistence type="predicted"/>
<dbReference type="AlphaFoldDB" id="A0A914WW21"/>
<keyword evidence="2 6" id="KW-0853">WD repeat</keyword>
<dbReference type="InterPro" id="IPR001680">
    <property type="entry name" value="WD40_rpt"/>
</dbReference>
<protein>
    <submittedName>
        <fullName evidence="9">Uncharacterized protein</fullName>
    </submittedName>
</protein>
<dbReference type="PROSITE" id="PS50082">
    <property type="entry name" value="WD_REPEATS_2"/>
    <property type="match status" value="6"/>
</dbReference>
<feature type="compositionally biased region" description="Basic residues" evidence="7">
    <location>
        <begin position="870"/>
        <end position="893"/>
    </location>
</feature>
<keyword evidence="3" id="KW-0507">mRNA processing</keyword>
<feature type="compositionally biased region" description="Basic and acidic residues" evidence="7">
    <location>
        <begin position="755"/>
        <end position="770"/>
    </location>
</feature>
<dbReference type="CDD" id="cd00200">
    <property type="entry name" value="WD40"/>
    <property type="match status" value="1"/>
</dbReference>
<dbReference type="Pfam" id="PF00400">
    <property type="entry name" value="WD40"/>
    <property type="match status" value="6"/>
</dbReference>
<dbReference type="FunFam" id="2.130.10.10:FF:000069">
    <property type="entry name" value="WD repeat domain 33"/>
    <property type="match status" value="1"/>
</dbReference>
<feature type="compositionally biased region" description="Gly residues" evidence="7">
    <location>
        <begin position="829"/>
        <end position="838"/>
    </location>
</feature>
<evidence type="ECO:0000313" key="8">
    <source>
        <dbReference type="Proteomes" id="UP000887566"/>
    </source>
</evidence>
<evidence type="ECO:0000256" key="7">
    <source>
        <dbReference type="SAM" id="MobiDB-lite"/>
    </source>
</evidence>
<feature type="repeat" description="WD" evidence="6">
    <location>
        <begin position="218"/>
        <end position="250"/>
    </location>
</feature>
<feature type="compositionally biased region" description="Basic and acidic residues" evidence="7">
    <location>
        <begin position="463"/>
        <end position="473"/>
    </location>
</feature>
<dbReference type="PROSITE" id="PS50294">
    <property type="entry name" value="WD_REPEATS_REGION"/>
    <property type="match status" value="5"/>
</dbReference>
<dbReference type="Gene3D" id="2.130.10.10">
    <property type="entry name" value="YVTN repeat-like/Quinoprotein amine dehydrogenase"/>
    <property type="match status" value="2"/>
</dbReference>
<reference evidence="9" key="1">
    <citation type="submission" date="2022-11" db="UniProtKB">
        <authorList>
            <consortium name="WormBaseParasite"/>
        </authorList>
    </citation>
    <scope>IDENTIFICATION</scope>
</reference>
<comment type="subcellular location">
    <subcellularLocation>
        <location evidence="1">Nucleus</location>
    </subcellularLocation>
</comment>
<keyword evidence="5" id="KW-0539">Nucleus</keyword>